<feature type="signal peptide" evidence="2">
    <location>
        <begin position="1"/>
        <end position="23"/>
    </location>
</feature>
<keyword evidence="2" id="KW-0449">Lipoprotein</keyword>
<dbReference type="CDD" id="cd19438">
    <property type="entry name" value="lipocalin_Blc-like"/>
    <property type="match status" value="1"/>
</dbReference>
<accession>A0A5C4RPZ4</accession>
<comment type="subunit">
    <text evidence="2">Homodimer.</text>
</comment>
<dbReference type="SUPFAM" id="SSF50814">
    <property type="entry name" value="Lipocalins"/>
    <property type="match status" value="1"/>
</dbReference>
<keyword evidence="2" id="KW-0472">Membrane</keyword>
<dbReference type="InterPro" id="IPR047202">
    <property type="entry name" value="Lipocalin_Blc-like_dom"/>
</dbReference>
<evidence type="ECO:0000313" key="5">
    <source>
        <dbReference type="Proteomes" id="UP000305760"/>
    </source>
</evidence>
<keyword evidence="2" id="KW-0998">Cell outer membrane</keyword>
<comment type="subcellular location">
    <subcellularLocation>
        <location evidence="2">Cell outer membrane</location>
    </subcellularLocation>
</comment>
<dbReference type="InterPro" id="IPR012674">
    <property type="entry name" value="Calycin"/>
</dbReference>
<dbReference type="OrthoDB" id="9793905at2"/>
<comment type="similarity">
    <text evidence="1 2">Belongs to the calycin superfamily. Lipocalin family.</text>
</comment>
<dbReference type="GO" id="GO:0009279">
    <property type="term" value="C:cell outer membrane"/>
    <property type="evidence" value="ECO:0007669"/>
    <property type="project" value="UniProtKB-SubCell"/>
</dbReference>
<feature type="chain" id="PRO_5023584935" description="Outer membrane lipoprotein Blc" evidence="2">
    <location>
        <begin position="24"/>
        <end position="189"/>
    </location>
</feature>
<comment type="caution">
    <text evidence="4">The sequence shown here is derived from an EMBL/GenBank/DDBJ whole genome shotgun (WGS) entry which is preliminary data.</text>
</comment>
<evidence type="ECO:0000256" key="1">
    <source>
        <dbReference type="ARBA" id="ARBA00006889"/>
    </source>
</evidence>
<dbReference type="PIRSF" id="PIRSF036893">
    <property type="entry name" value="Lipocalin_ApoD"/>
    <property type="match status" value="1"/>
</dbReference>
<evidence type="ECO:0000259" key="3">
    <source>
        <dbReference type="Pfam" id="PF08212"/>
    </source>
</evidence>
<dbReference type="Proteomes" id="UP000305760">
    <property type="component" value="Unassembled WGS sequence"/>
</dbReference>
<keyword evidence="2" id="KW-0732">Signal</keyword>
<dbReference type="EMBL" id="SMDR01000003">
    <property type="protein sequence ID" value="TNJ33009.1"/>
    <property type="molecule type" value="Genomic_DNA"/>
</dbReference>
<name>A0A5C4RPZ4_9GAMM</name>
<gene>
    <name evidence="4" type="ORF">E1B00_11890</name>
</gene>
<organism evidence="4 5">
    <name type="scientific">Arenimonas terrae</name>
    <dbReference type="NCBI Taxonomy" id="2546226"/>
    <lineage>
        <taxon>Bacteria</taxon>
        <taxon>Pseudomonadati</taxon>
        <taxon>Pseudomonadota</taxon>
        <taxon>Gammaproteobacteria</taxon>
        <taxon>Lysobacterales</taxon>
        <taxon>Lysobacteraceae</taxon>
        <taxon>Arenimonas</taxon>
    </lineage>
</organism>
<dbReference type="InterPro" id="IPR022271">
    <property type="entry name" value="Lipocalin_ApoD"/>
</dbReference>
<dbReference type="AlphaFoldDB" id="A0A5C4RPZ4"/>
<dbReference type="Pfam" id="PF08212">
    <property type="entry name" value="Lipocalin_2"/>
    <property type="match status" value="1"/>
</dbReference>
<dbReference type="GO" id="GO:0006950">
    <property type="term" value="P:response to stress"/>
    <property type="evidence" value="ECO:0007669"/>
    <property type="project" value="UniProtKB-ARBA"/>
</dbReference>
<dbReference type="PANTHER" id="PTHR10612:SF34">
    <property type="entry name" value="APOLIPOPROTEIN D"/>
    <property type="match status" value="1"/>
</dbReference>
<dbReference type="PROSITE" id="PS51257">
    <property type="entry name" value="PROKAR_LIPOPROTEIN"/>
    <property type="match status" value="1"/>
</dbReference>
<keyword evidence="2" id="KW-0446">Lipid-binding</keyword>
<sequence>MPTMRRFAVLLGCLLVLTGCASTGEPPMTPLQSRANVDLPRYMGRWWVIANIPYFAEKGKVATADVYTLRPDGHIDNVYVYRKAFDKPEKQMSGVARVVPGTNDAQWRIGFFGGLVKADYLVLEVASDYSWALIGHPKRNLAWIFSREPRMEAAKYEQLRAKFAAYGYDPARLQRVPQFPDQVGQPGFQ</sequence>
<dbReference type="InterPro" id="IPR000566">
    <property type="entry name" value="Lipocln_cytosolic_FA-bd_dom"/>
</dbReference>
<proteinExistence type="inferred from homology"/>
<evidence type="ECO:0000256" key="2">
    <source>
        <dbReference type="PIRNR" id="PIRNR036893"/>
    </source>
</evidence>
<keyword evidence="5" id="KW-1185">Reference proteome</keyword>
<dbReference type="Gene3D" id="2.40.128.20">
    <property type="match status" value="1"/>
</dbReference>
<reference evidence="4 5" key="1">
    <citation type="submission" date="2019-03" db="EMBL/GenBank/DDBJ databases">
        <title>Arenimonas daejeonensis sp. nov., isolated from compost.</title>
        <authorList>
            <person name="Jeon C.O."/>
        </authorList>
    </citation>
    <scope>NUCLEOTIDE SEQUENCE [LARGE SCALE GENOMIC DNA]</scope>
    <source>
        <strain evidence="4 5">R29</strain>
    </source>
</reference>
<dbReference type="PANTHER" id="PTHR10612">
    <property type="entry name" value="APOLIPOPROTEIN D"/>
    <property type="match status" value="1"/>
</dbReference>
<feature type="domain" description="Lipocalin/cytosolic fatty-acid binding" evidence="3">
    <location>
        <begin position="37"/>
        <end position="178"/>
    </location>
</feature>
<comment type="function">
    <text evidence="2">Involved in the storage or transport of lipids necessary for membrane maintenance under stressful conditions. Displays a binding preference for lysophospholipids.</text>
</comment>
<dbReference type="GO" id="GO:0008289">
    <property type="term" value="F:lipid binding"/>
    <property type="evidence" value="ECO:0007669"/>
    <property type="project" value="UniProtKB-UniRule"/>
</dbReference>
<protein>
    <recommendedName>
        <fullName evidence="2">Outer membrane lipoprotein Blc</fullName>
    </recommendedName>
</protein>
<evidence type="ECO:0000313" key="4">
    <source>
        <dbReference type="EMBL" id="TNJ33009.1"/>
    </source>
</evidence>